<name>A0A2P2N9G8_RHIMU</name>
<accession>A0A2P2N9G8</accession>
<proteinExistence type="predicted"/>
<organism evidence="1">
    <name type="scientific">Rhizophora mucronata</name>
    <name type="common">Asiatic mangrove</name>
    <dbReference type="NCBI Taxonomy" id="61149"/>
    <lineage>
        <taxon>Eukaryota</taxon>
        <taxon>Viridiplantae</taxon>
        <taxon>Streptophyta</taxon>
        <taxon>Embryophyta</taxon>
        <taxon>Tracheophyta</taxon>
        <taxon>Spermatophyta</taxon>
        <taxon>Magnoliopsida</taxon>
        <taxon>eudicotyledons</taxon>
        <taxon>Gunneridae</taxon>
        <taxon>Pentapetalae</taxon>
        <taxon>rosids</taxon>
        <taxon>fabids</taxon>
        <taxon>Malpighiales</taxon>
        <taxon>Rhizophoraceae</taxon>
        <taxon>Rhizophora</taxon>
    </lineage>
</organism>
<protein>
    <submittedName>
        <fullName evidence="1">Uncharacterized protein</fullName>
    </submittedName>
</protein>
<dbReference type="EMBL" id="GGEC01058653">
    <property type="protein sequence ID" value="MBX39137.1"/>
    <property type="molecule type" value="Transcribed_RNA"/>
</dbReference>
<evidence type="ECO:0000313" key="1">
    <source>
        <dbReference type="EMBL" id="MBX39137.1"/>
    </source>
</evidence>
<reference evidence="1" key="1">
    <citation type="submission" date="2018-02" db="EMBL/GenBank/DDBJ databases">
        <title>Rhizophora mucronata_Transcriptome.</title>
        <authorList>
            <person name="Meera S.P."/>
            <person name="Sreeshan A."/>
            <person name="Augustine A."/>
        </authorList>
    </citation>
    <scope>NUCLEOTIDE SEQUENCE</scope>
    <source>
        <tissue evidence="1">Leaf</tissue>
    </source>
</reference>
<sequence length="15" mass="1750">MTDNNLKKMRYGHAA</sequence>